<gene>
    <name evidence="5" type="ORF">CCMP2556_LOCUS38109</name>
</gene>
<feature type="repeat" description="PPR" evidence="3">
    <location>
        <begin position="441"/>
        <end position="475"/>
    </location>
</feature>
<dbReference type="InterPro" id="IPR011992">
    <property type="entry name" value="EF-hand-dom_pair"/>
</dbReference>
<evidence type="ECO:0000313" key="6">
    <source>
        <dbReference type="Proteomes" id="UP001642484"/>
    </source>
</evidence>
<feature type="compositionally biased region" description="Low complexity" evidence="4">
    <location>
        <begin position="1015"/>
        <end position="1024"/>
    </location>
</feature>
<feature type="region of interest" description="Disordered" evidence="4">
    <location>
        <begin position="601"/>
        <end position="625"/>
    </location>
</feature>
<dbReference type="EMBL" id="CAXAMN010023373">
    <property type="protein sequence ID" value="CAK9077295.1"/>
    <property type="molecule type" value="Genomic_DNA"/>
</dbReference>
<feature type="repeat" description="PPR" evidence="3">
    <location>
        <begin position="155"/>
        <end position="189"/>
    </location>
</feature>
<feature type="repeat" description="PPR" evidence="3">
    <location>
        <begin position="298"/>
        <end position="332"/>
    </location>
</feature>
<evidence type="ECO:0000313" key="5">
    <source>
        <dbReference type="EMBL" id="CAK9077295.1"/>
    </source>
</evidence>
<evidence type="ECO:0000256" key="3">
    <source>
        <dbReference type="PROSITE-ProRule" id="PRU00708"/>
    </source>
</evidence>
<feature type="repeat" description="PPR" evidence="3">
    <location>
        <begin position="48"/>
        <end position="82"/>
    </location>
</feature>
<dbReference type="Pfam" id="PF01535">
    <property type="entry name" value="PPR"/>
    <property type="match status" value="2"/>
</dbReference>
<keyword evidence="6" id="KW-1185">Reference proteome</keyword>
<dbReference type="Gene3D" id="1.10.238.10">
    <property type="entry name" value="EF-hand"/>
    <property type="match status" value="1"/>
</dbReference>
<feature type="repeat" description="PPR" evidence="3">
    <location>
        <begin position="120"/>
        <end position="154"/>
    </location>
</feature>
<feature type="repeat" description="PPR" evidence="3">
    <location>
        <begin position="262"/>
        <end position="297"/>
    </location>
</feature>
<feature type="region of interest" description="Disordered" evidence="4">
    <location>
        <begin position="953"/>
        <end position="1041"/>
    </location>
</feature>
<feature type="compositionally biased region" description="Low complexity" evidence="4">
    <location>
        <begin position="962"/>
        <end position="981"/>
    </location>
</feature>
<sequence length="1105" mass="121347">MLPRGTSCLARRLSVGAAKGLQQQLNQAAEAGQCVRAEELFRQIPTKERLQWNTLMKAHANAGDLLGAERVYEGMRAEGVRPNGKTFGKLMEAAAKAGDVAAARRWLSEGRALESAHGFGTFEYSILMDACAKAAEPDLAEEVLQELCELQVVPDVMCYTALIDSCAKAAQPHRATRWLNEMIGAQLVPNARSFTAIMDGHAKAGDAAAVLAWHRRSQEAGVPLDRISSTTLLDAQARLGDAEGAMETMREIEKAGSPISLDVVSYSAVLDAKLRGRGSLRSAQDWFHKMVDDQIAPTLVTYNLMLNGFATRGRLEKAAEWFEKMLTSQISPDVISCNALLHSCAKARPTPRPGEAERWLHRMDTLQLAPDEISYTNVIDSFSRNNDPTGAERYLQKMVEEKLQPDEITYTSVLSSFARAANSQKAQELLDTMRNQALAPDVVAFTALANAFAKRGDLDGIRQIFGQLATASLQPNLLTWTAALSACRGPPRRPREAEAAVRGLLQQGLQPDDRFLKKLEQVLGAARANELAQSFQLRDVECSQRLWRDDHMNLIVILVSQWAPYNSMAPLALEPAEAPIDVGAERVAEVTVLRGRLQQMERENTRLANDDKGAPQNVASSQKQKNMELERANEQLQYLRQDLLSSEDERKRLKLTLQSQEQDCDSVNTGMGSSSGLHLTWQTSQLQCRLKSAKTEMRPCPEVDDAGQLLLQELAKWEALSPNLNHDWYELRAARPHGLSAAASIAAFPAGARPAARAAACAATHALRRVAECSPARRQGARVVSGLLDERLKTVQADLIFARHKPKGARKIDYDLFLQALAEVALKKDLLLEEAMDRVCLAHGDEESQMAFEDMAGPERFFYDKTTYTGIHKCSGTSQQLANRRRHEPPESWASREDYDLPKSGPERFYYDRSTYTGTHKNNGPSAAGSGVGKEGYSDLSVLVRRDVVQDDVLQRRRRSKTTSSPTGSGTLPTLLGGQQPSFNQDKVDVPPQPEKSRPEPRLDEPPRNKVQATMAPSAPMSASYVKDPTPSYTTQSSPGFGPPAYVPPVLTQQPRPGMGPSGVVGAVGIAAPAPTMAPAPMRSYGYPAPMMQRWIAPQAPYKAF</sequence>
<dbReference type="NCBIfam" id="TIGR00756">
    <property type="entry name" value="PPR"/>
    <property type="match status" value="5"/>
</dbReference>
<evidence type="ECO:0000256" key="4">
    <source>
        <dbReference type="SAM" id="MobiDB-lite"/>
    </source>
</evidence>
<feature type="region of interest" description="Disordered" evidence="4">
    <location>
        <begin position="874"/>
        <end position="935"/>
    </location>
</feature>
<feature type="compositionally biased region" description="Basic and acidic residues" evidence="4">
    <location>
        <begin position="888"/>
        <end position="911"/>
    </location>
</feature>
<feature type="repeat" description="PPR" evidence="3">
    <location>
        <begin position="406"/>
        <end position="440"/>
    </location>
</feature>
<dbReference type="SUPFAM" id="SSF47473">
    <property type="entry name" value="EF-hand"/>
    <property type="match status" value="1"/>
</dbReference>
<feature type="compositionally biased region" description="Basic and acidic residues" evidence="4">
    <location>
        <begin position="601"/>
        <end position="613"/>
    </location>
</feature>
<proteinExistence type="inferred from homology"/>
<dbReference type="Gene3D" id="1.25.40.10">
    <property type="entry name" value="Tetratricopeptide repeat domain"/>
    <property type="match status" value="4"/>
</dbReference>
<protein>
    <submittedName>
        <fullName evidence="5">Uncharacterized protein</fullName>
    </submittedName>
</protein>
<feature type="repeat" description="PPR" evidence="3">
    <location>
        <begin position="371"/>
        <end position="405"/>
    </location>
</feature>
<dbReference type="PANTHER" id="PTHR47447:SF17">
    <property type="entry name" value="OS12G0638900 PROTEIN"/>
    <property type="match status" value="1"/>
</dbReference>
<reference evidence="5 6" key="1">
    <citation type="submission" date="2024-02" db="EMBL/GenBank/DDBJ databases">
        <authorList>
            <person name="Chen Y."/>
            <person name="Shah S."/>
            <person name="Dougan E. K."/>
            <person name="Thang M."/>
            <person name="Chan C."/>
        </authorList>
    </citation>
    <scope>NUCLEOTIDE SEQUENCE [LARGE SCALE GENOMIC DNA]</scope>
</reference>
<keyword evidence="2" id="KW-0677">Repeat</keyword>
<evidence type="ECO:0000256" key="2">
    <source>
        <dbReference type="ARBA" id="ARBA00022737"/>
    </source>
</evidence>
<dbReference type="InterPro" id="IPR008907">
    <property type="entry name" value="TPP/p25"/>
</dbReference>
<dbReference type="Proteomes" id="UP001642484">
    <property type="component" value="Unassembled WGS sequence"/>
</dbReference>
<dbReference type="Pfam" id="PF13041">
    <property type="entry name" value="PPR_2"/>
    <property type="match status" value="3"/>
</dbReference>
<dbReference type="PROSITE" id="PS51375">
    <property type="entry name" value="PPR"/>
    <property type="match status" value="8"/>
</dbReference>
<dbReference type="InterPro" id="IPR002885">
    <property type="entry name" value="PPR_rpt"/>
</dbReference>
<dbReference type="InterPro" id="IPR011990">
    <property type="entry name" value="TPR-like_helical_dom_sf"/>
</dbReference>
<dbReference type="Pfam" id="PF05517">
    <property type="entry name" value="p25-alpha"/>
    <property type="match status" value="1"/>
</dbReference>
<comment type="similarity">
    <text evidence="1">Belongs to the TPPP family.</text>
</comment>
<accession>A0ABP0PMQ0</accession>
<organism evidence="5 6">
    <name type="scientific">Durusdinium trenchii</name>
    <dbReference type="NCBI Taxonomy" id="1381693"/>
    <lineage>
        <taxon>Eukaryota</taxon>
        <taxon>Sar</taxon>
        <taxon>Alveolata</taxon>
        <taxon>Dinophyceae</taxon>
        <taxon>Suessiales</taxon>
        <taxon>Symbiodiniaceae</taxon>
        <taxon>Durusdinium</taxon>
    </lineage>
</organism>
<comment type="caution">
    <text evidence="5">The sequence shown here is derived from an EMBL/GenBank/DDBJ whole genome shotgun (WGS) entry which is preliminary data.</text>
</comment>
<feature type="compositionally biased region" description="Basic and acidic residues" evidence="4">
    <location>
        <begin position="995"/>
        <end position="1008"/>
    </location>
</feature>
<name>A0ABP0PMQ0_9DINO</name>
<dbReference type="Pfam" id="PF13812">
    <property type="entry name" value="PPR_3"/>
    <property type="match status" value="2"/>
</dbReference>
<dbReference type="PANTHER" id="PTHR47447">
    <property type="entry name" value="OS03G0856100 PROTEIN"/>
    <property type="match status" value="1"/>
</dbReference>
<feature type="compositionally biased region" description="Polar residues" evidence="4">
    <location>
        <begin position="914"/>
        <end position="925"/>
    </location>
</feature>
<evidence type="ECO:0000256" key="1">
    <source>
        <dbReference type="ARBA" id="ARBA00010994"/>
    </source>
</evidence>